<protein>
    <submittedName>
        <fullName evidence="1">Uncharacterized protein</fullName>
    </submittedName>
</protein>
<comment type="caution">
    <text evidence="1">The sequence shown here is derived from an EMBL/GenBank/DDBJ whole genome shotgun (WGS) entry which is preliminary data.</text>
</comment>
<organism evidence="1 2">
    <name type="scientific">Eretmocerus hayati</name>
    <dbReference type="NCBI Taxonomy" id="131215"/>
    <lineage>
        <taxon>Eukaryota</taxon>
        <taxon>Metazoa</taxon>
        <taxon>Ecdysozoa</taxon>
        <taxon>Arthropoda</taxon>
        <taxon>Hexapoda</taxon>
        <taxon>Insecta</taxon>
        <taxon>Pterygota</taxon>
        <taxon>Neoptera</taxon>
        <taxon>Endopterygota</taxon>
        <taxon>Hymenoptera</taxon>
        <taxon>Apocrita</taxon>
        <taxon>Proctotrupomorpha</taxon>
        <taxon>Chalcidoidea</taxon>
        <taxon>Aphelinidae</taxon>
        <taxon>Aphelininae</taxon>
        <taxon>Eretmocerus</taxon>
    </lineage>
</organism>
<dbReference type="EMBL" id="CM056742">
    <property type="protein sequence ID" value="KAJ8677495.1"/>
    <property type="molecule type" value="Genomic_DNA"/>
</dbReference>
<name>A0ACC2P259_9HYME</name>
<reference evidence="1" key="1">
    <citation type="submission" date="2023-04" db="EMBL/GenBank/DDBJ databases">
        <title>A chromosome-level genome assembly of the parasitoid wasp Eretmocerus hayati.</title>
        <authorList>
            <person name="Zhong Y."/>
            <person name="Liu S."/>
            <person name="Liu Y."/>
        </authorList>
    </citation>
    <scope>NUCLEOTIDE SEQUENCE</scope>
    <source>
        <strain evidence="1">ZJU_SS_LIU_2023</strain>
    </source>
</reference>
<proteinExistence type="predicted"/>
<evidence type="ECO:0000313" key="1">
    <source>
        <dbReference type="EMBL" id="KAJ8677495.1"/>
    </source>
</evidence>
<accession>A0ACC2P259</accession>
<evidence type="ECO:0000313" key="2">
    <source>
        <dbReference type="Proteomes" id="UP001239111"/>
    </source>
</evidence>
<gene>
    <name evidence="1" type="ORF">QAD02_013282</name>
</gene>
<keyword evidence="2" id="KW-1185">Reference proteome</keyword>
<dbReference type="Proteomes" id="UP001239111">
    <property type="component" value="Chromosome 2"/>
</dbReference>
<sequence>MLCLSRYLILMIGDSVPKNDGHWLLYQILRKIIGIVIAPRFTKTNVLILSDNITNHDKLYIKLFGLLKPKFHFMIHSPQIMLDNGPLIHFWSMAFERKHSDLKDVAEGTSSSRNLPKTIGIRNLLKLCYLKEFTSRPTEEFSLGTVVDEKVSPSDLRKKVASHTGNHWAKIYRDVEVLGKSFTNGTVFMLRANDYGDPVFAECYVVTDNDVSDKFINIELIRKVSPCLFITKEGQALVMTRHGV</sequence>